<feature type="chain" id="PRO_5004128058" description="ABC-type transport auxiliary lipoprotein component domain-containing protein" evidence="1">
    <location>
        <begin position="29"/>
        <end position="211"/>
    </location>
</feature>
<dbReference type="InterPro" id="IPR005586">
    <property type="entry name" value="ABC_trans_aux"/>
</dbReference>
<dbReference type="Pfam" id="PF03886">
    <property type="entry name" value="ABC_trans_aux"/>
    <property type="match status" value="1"/>
</dbReference>
<comment type="caution">
    <text evidence="3">The sequence shown here is derived from an EMBL/GenBank/DDBJ whole genome shotgun (WGS) entry which is preliminary data.</text>
</comment>
<name>N6Y391_THAL4</name>
<dbReference type="Gene3D" id="3.40.50.10610">
    <property type="entry name" value="ABC-type transport auxiliary lipoprotein component"/>
    <property type="match status" value="1"/>
</dbReference>
<dbReference type="Proteomes" id="UP000013232">
    <property type="component" value="Unassembled WGS sequence"/>
</dbReference>
<proteinExistence type="predicted"/>
<dbReference type="SUPFAM" id="SSF159594">
    <property type="entry name" value="XCC0632-like"/>
    <property type="match status" value="1"/>
</dbReference>
<evidence type="ECO:0000256" key="1">
    <source>
        <dbReference type="SAM" id="SignalP"/>
    </source>
</evidence>
<accession>N6Y391</accession>
<keyword evidence="1" id="KW-0732">Signal</keyword>
<dbReference type="EMBL" id="AMXE01000062">
    <property type="protein sequence ID" value="ENO86015.1"/>
    <property type="molecule type" value="Genomic_DNA"/>
</dbReference>
<gene>
    <name evidence="3" type="ORF">C666_14135</name>
</gene>
<evidence type="ECO:0000259" key="2">
    <source>
        <dbReference type="Pfam" id="PF03886"/>
    </source>
</evidence>
<protein>
    <recommendedName>
        <fullName evidence="2">ABC-type transport auxiliary lipoprotein component domain-containing protein</fullName>
    </recommendedName>
</protein>
<feature type="signal peptide" evidence="1">
    <location>
        <begin position="1"/>
        <end position="28"/>
    </location>
</feature>
<dbReference type="eggNOG" id="COG3218">
    <property type="taxonomic scope" value="Bacteria"/>
</dbReference>
<dbReference type="STRING" id="1123367.GCA_000621305_03517"/>
<sequence>MKFRKFDMRLPRLAAGRACAAASLLFLAACSVLPRPEPVDTYMLPPAEWRKAEQAALPVALRIARPVTGASLSGQRIVVVPEANRVSVYKGASWSEPTPVLVRERIIDAFRADGRIAALSSDELRLQADYEIASDLLAFQSEYRDGAPEVVVRLDVRLVQRDDRRIVASRQFEARHRPTGAELPRVVESFGHASAAVAGELVEWTMGELGR</sequence>
<dbReference type="PROSITE" id="PS51257">
    <property type="entry name" value="PROKAR_LIPOPROTEIN"/>
    <property type="match status" value="1"/>
</dbReference>
<dbReference type="RefSeq" id="WP_004341326.1">
    <property type="nucleotide sequence ID" value="NZ_AMXE01000062.1"/>
</dbReference>
<reference evidence="3 4" key="1">
    <citation type="submission" date="2012-09" db="EMBL/GenBank/DDBJ databases">
        <title>Draft Genome Sequences of 6 Strains from Genus Thauera.</title>
        <authorList>
            <person name="Liu B."/>
            <person name="Shapleigh J.P."/>
            <person name="Frostegard A.H."/>
        </authorList>
    </citation>
    <scope>NUCLEOTIDE SEQUENCE [LARGE SCALE GENOMIC DNA]</scope>
    <source>
        <strain evidence="4">47Lol / DSM 12138</strain>
    </source>
</reference>
<organism evidence="3 4">
    <name type="scientific">Thauera linaloolentis (strain DSM 12138 / JCM 21573 / CCUG 41526 / CIP 105981 / IAM 15112 / NBRC 102519 / 47Lol)</name>
    <dbReference type="NCBI Taxonomy" id="1123367"/>
    <lineage>
        <taxon>Bacteria</taxon>
        <taxon>Pseudomonadati</taxon>
        <taxon>Pseudomonadota</taxon>
        <taxon>Betaproteobacteria</taxon>
        <taxon>Rhodocyclales</taxon>
        <taxon>Zoogloeaceae</taxon>
        <taxon>Thauera</taxon>
    </lineage>
</organism>
<evidence type="ECO:0000313" key="4">
    <source>
        <dbReference type="Proteomes" id="UP000013232"/>
    </source>
</evidence>
<feature type="domain" description="ABC-type transport auxiliary lipoprotein component" evidence="2">
    <location>
        <begin position="42"/>
        <end position="200"/>
    </location>
</feature>
<dbReference type="AlphaFoldDB" id="N6Y391"/>
<evidence type="ECO:0000313" key="3">
    <source>
        <dbReference type="EMBL" id="ENO86015.1"/>
    </source>
</evidence>
<dbReference type="OrthoDB" id="5795476at2"/>
<keyword evidence="4" id="KW-1185">Reference proteome</keyword>